<sequence>MERVRMTVNALRKNPGEGLLTLSGVTDWNEGAHSTGLFRNFVIAADETEDVGGTNRGPNPPELVLAALGACITVGIAYSAAEDGVELRSIELDVEGDIDLKGFFKRDLNADVRPGFQAIRVTVWVDADAPPGKVAEIVRRGGEERSPVTDMLVNPVPVTVRLEQKVPAKR</sequence>
<dbReference type="AlphaFoldDB" id="A0A498GYZ1"/>
<dbReference type="InterPro" id="IPR003718">
    <property type="entry name" value="OsmC/Ohr_fam"/>
</dbReference>
<dbReference type="SUPFAM" id="SSF82784">
    <property type="entry name" value="OsmC-like"/>
    <property type="match status" value="1"/>
</dbReference>
<keyword evidence="2" id="KW-1185">Reference proteome</keyword>
<dbReference type="InterPro" id="IPR052924">
    <property type="entry name" value="OsmC/Ohr_hydroprdx_reductase"/>
</dbReference>
<name>A0A498GYZ1_9EURY</name>
<dbReference type="Gene3D" id="3.30.300.20">
    <property type="match status" value="1"/>
</dbReference>
<dbReference type="PANTHER" id="PTHR35368">
    <property type="entry name" value="HYDROPEROXIDE REDUCTASE"/>
    <property type="match status" value="1"/>
</dbReference>
<dbReference type="Pfam" id="PF02566">
    <property type="entry name" value="OsmC"/>
    <property type="match status" value="1"/>
</dbReference>
<reference evidence="1 2" key="1">
    <citation type="journal article" date="2015" name="Int. J. Syst. Evol. Microbiol.">
        <title>Methanoculleus taiwanensis sp. nov., a methanogen isolated from deep marine sediment at the deformation front area near Taiwan.</title>
        <authorList>
            <person name="Weng C.Y."/>
            <person name="Chen S.C."/>
            <person name="Lai M.C."/>
            <person name="Wu S.Y."/>
            <person name="Lin S."/>
            <person name="Yang T.F."/>
            <person name="Chen P.C."/>
        </authorList>
    </citation>
    <scope>NUCLEOTIDE SEQUENCE [LARGE SCALE GENOMIC DNA]</scope>
    <source>
        <strain evidence="1 2">CYW4</strain>
    </source>
</reference>
<accession>A0A498GYZ1</accession>
<dbReference type="Proteomes" id="UP000290932">
    <property type="component" value="Unassembled WGS sequence"/>
</dbReference>
<dbReference type="EMBL" id="LHQS01000002">
    <property type="protein sequence ID" value="RXE55623.1"/>
    <property type="molecule type" value="Genomic_DNA"/>
</dbReference>
<dbReference type="OrthoDB" id="106754at2157"/>
<protein>
    <submittedName>
        <fullName evidence="1">Osmotically inducible protein OsmC</fullName>
    </submittedName>
</protein>
<gene>
    <name evidence="1" type="ORF">ABH15_05040</name>
</gene>
<proteinExistence type="predicted"/>
<comment type="caution">
    <text evidence="1">The sequence shown here is derived from an EMBL/GenBank/DDBJ whole genome shotgun (WGS) entry which is preliminary data.</text>
</comment>
<organism evidence="1 2">
    <name type="scientific">Methanoculleus taiwanensis</name>
    <dbReference type="NCBI Taxonomy" id="1550565"/>
    <lineage>
        <taxon>Archaea</taxon>
        <taxon>Methanobacteriati</taxon>
        <taxon>Methanobacteriota</taxon>
        <taxon>Stenosarchaea group</taxon>
        <taxon>Methanomicrobia</taxon>
        <taxon>Methanomicrobiales</taxon>
        <taxon>Methanomicrobiaceae</taxon>
        <taxon>Methanoculleus</taxon>
    </lineage>
</organism>
<evidence type="ECO:0000313" key="1">
    <source>
        <dbReference type="EMBL" id="RXE55623.1"/>
    </source>
</evidence>
<dbReference type="PANTHER" id="PTHR35368:SF1">
    <property type="entry name" value="HYDROPEROXIDE REDUCTASE"/>
    <property type="match status" value="1"/>
</dbReference>
<dbReference type="InterPro" id="IPR015946">
    <property type="entry name" value="KH_dom-like_a/b"/>
</dbReference>
<dbReference type="InterPro" id="IPR036102">
    <property type="entry name" value="OsmC/Ohrsf"/>
</dbReference>
<evidence type="ECO:0000313" key="2">
    <source>
        <dbReference type="Proteomes" id="UP000290932"/>
    </source>
</evidence>